<reference evidence="2" key="1">
    <citation type="submission" date="2023-10" db="EMBL/GenBank/DDBJ databases">
        <title>Genome assemblies of two species of porcelain crab, Petrolisthes cinctipes and Petrolisthes manimaculis (Anomura: Porcellanidae).</title>
        <authorList>
            <person name="Angst P."/>
        </authorList>
    </citation>
    <scope>NUCLEOTIDE SEQUENCE</scope>
    <source>
        <strain evidence="2">PB745_01</strain>
        <tissue evidence="2">Gill</tissue>
    </source>
</reference>
<name>A0AAE1EGC9_PETCI</name>
<evidence type="ECO:0000313" key="3">
    <source>
        <dbReference type="Proteomes" id="UP001286313"/>
    </source>
</evidence>
<dbReference type="AlphaFoldDB" id="A0AAE1EGC9"/>
<keyword evidence="3" id="KW-1185">Reference proteome</keyword>
<dbReference type="Proteomes" id="UP001286313">
    <property type="component" value="Unassembled WGS sequence"/>
</dbReference>
<gene>
    <name evidence="2" type="ORF">Pcinc_043308</name>
</gene>
<sequence>MRQDTTGGIGRQDTRRGRRRAGQAIWTIERVWQSRKRRREDKMMWEEQKGIVTERYERDKTSKHARGEQLRERFQEGVAWNDIEGLVFQGLGAWWSGCGGSVGGGGTGMWGRVGRGGSGYVGKGGE</sequence>
<feature type="region of interest" description="Disordered" evidence="1">
    <location>
        <begin position="1"/>
        <end position="21"/>
    </location>
</feature>
<comment type="caution">
    <text evidence="2">The sequence shown here is derived from an EMBL/GenBank/DDBJ whole genome shotgun (WGS) entry which is preliminary data.</text>
</comment>
<organism evidence="2 3">
    <name type="scientific">Petrolisthes cinctipes</name>
    <name type="common">Flat porcelain crab</name>
    <dbReference type="NCBI Taxonomy" id="88211"/>
    <lineage>
        <taxon>Eukaryota</taxon>
        <taxon>Metazoa</taxon>
        <taxon>Ecdysozoa</taxon>
        <taxon>Arthropoda</taxon>
        <taxon>Crustacea</taxon>
        <taxon>Multicrustacea</taxon>
        <taxon>Malacostraca</taxon>
        <taxon>Eumalacostraca</taxon>
        <taxon>Eucarida</taxon>
        <taxon>Decapoda</taxon>
        <taxon>Pleocyemata</taxon>
        <taxon>Anomura</taxon>
        <taxon>Galatheoidea</taxon>
        <taxon>Porcellanidae</taxon>
        <taxon>Petrolisthes</taxon>
    </lineage>
</organism>
<accession>A0AAE1EGC9</accession>
<protein>
    <submittedName>
        <fullName evidence="2">Uncharacterized protein</fullName>
    </submittedName>
</protein>
<dbReference type="EMBL" id="JAWQEG010008614">
    <property type="protein sequence ID" value="KAK3849960.1"/>
    <property type="molecule type" value="Genomic_DNA"/>
</dbReference>
<evidence type="ECO:0000256" key="1">
    <source>
        <dbReference type="SAM" id="MobiDB-lite"/>
    </source>
</evidence>
<proteinExistence type="predicted"/>
<evidence type="ECO:0000313" key="2">
    <source>
        <dbReference type="EMBL" id="KAK3849960.1"/>
    </source>
</evidence>